<evidence type="ECO:0000313" key="3">
    <source>
        <dbReference type="Proteomes" id="UP000070720"/>
    </source>
</evidence>
<dbReference type="EMBL" id="HG970335">
    <property type="protein sequence ID" value="CEF84149.1"/>
    <property type="molecule type" value="Genomic_DNA"/>
</dbReference>
<dbReference type="VEuPathDB" id="FungiDB:FGRAMPH1_01G27461"/>
<dbReference type="AlphaFoldDB" id="A0A098DS20"/>
<proteinExistence type="predicted"/>
<reference evidence="1 3" key="3">
    <citation type="journal article" date="2015" name="BMC Genomics">
        <title>The completed genome sequence of the pathogenic ascomycete fungus Fusarium graminearum.</title>
        <authorList>
            <person name="King R."/>
            <person name="Urban M."/>
            <person name="Hammond-Kosack M.C."/>
            <person name="Hassani-Pak K."/>
            <person name="Hammond-Kosack K.E."/>
        </authorList>
    </citation>
    <scope>NUCLEOTIDE SEQUENCE [LARGE SCALE GENOMIC DNA]</scope>
    <source>
        <strain evidence="3">ATCC MYA-4620 / CBS 123657 / FGSC 9075 / NRRL 31084 / PH-1</strain>
        <strain evidence="1">PH-1</strain>
    </source>
</reference>
<evidence type="ECO:0000313" key="1">
    <source>
        <dbReference type="EMBL" id="CEF84149.1"/>
    </source>
</evidence>
<dbReference type="EnsemblFungi" id="CEF84149">
    <property type="protein sequence ID" value="CEF84149"/>
    <property type="gene ID" value="FGRRES_15544"/>
</dbReference>
<dbReference type="InParanoid" id="A0A098DS20"/>
<evidence type="ECO:0000313" key="2">
    <source>
        <dbReference type="EnsemblFungi" id="CEF84149"/>
    </source>
</evidence>
<sequence>MYHLFKAELKQVSFDITISIPHQHYVNNRPPSTSSATKNTLKACNIPVKATDK</sequence>
<reference evidence="2" key="4">
    <citation type="submission" date="2017-01" db="UniProtKB">
        <authorList>
            <consortium name="EnsemblFungi"/>
        </authorList>
    </citation>
    <scope>IDENTIFICATION</scope>
    <source>
        <strain evidence="2">PH-1 / ATCC MYA-4620 / FGSC 9075 / NRRL 31084</strain>
    </source>
</reference>
<dbReference type="Proteomes" id="UP000070720">
    <property type="component" value="Chromosome 4"/>
</dbReference>
<protein>
    <submittedName>
        <fullName evidence="1">Chromosome 4, complete genome</fullName>
    </submittedName>
</protein>
<name>A0A098DS20_GIBZE</name>
<reference evidence="2 3" key="1">
    <citation type="journal article" date="2007" name="Science">
        <title>The Fusarium graminearum genome reveals a link between localized polymorphism and pathogen specialization.</title>
        <authorList>
            <person name="Cuomo C.A."/>
            <person name="Gueldener U."/>
            <person name="Xu J.-R."/>
            <person name="Trail F."/>
            <person name="Turgeon B.G."/>
            <person name="Di Pietro A."/>
            <person name="Walton J.D."/>
            <person name="Ma L.-J."/>
            <person name="Baker S.E."/>
            <person name="Rep M."/>
            <person name="Adam G."/>
            <person name="Antoniw J."/>
            <person name="Baldwin T."/>
            <person name="Calvo S.E."/>
            <person name="Chang Y.-L."/>
            <person name="DeCaprio D."/>
            <person name="Gale L.R."/>
            <person name="Gnerre S."/>
            <person name="Goswami R.S."/>
            <person name="Hammond-Kosack K."/>
            <person name="Harris L.J."/>
            <person name="Hilburn K."/>
            <person name="Kennell J.C."/>
            <person name="Kroken S."/>
            <person name="Magnuson J.K."/>
            <person name="Mannhaupt G."/>
            <person name="Mauceli E.W."/>
            <person name="Mewes H.-W."/>
            <person name="Mitterbauer R."/>
            <person name="Muehlbauer G."/>
            <person name="Muensterkoetter M."/>
            <person name="Nelson D."/>
            <person name="O'Donnell K."/>
            <person name="Ouellet T."/>
            <person name="Qi W."/>
            <person name="Quesneville H."/>
            <person name="Roncero M.I.G."/>
            <person name="Seong K.-Y."/>
            <person name="Tetko I.V."/>
            <person name="Urban M."/>
            <person name="Waalwijk C."/>
            <person name="Ward T.J."/>
            <person name="Yao J."/>
            <person name="Birren B.W."/>
            <person name="Kistler H.C."/>
        </authorList>
    </citation>
    <scope>NUCLEOTIDE SEQUENCE [LARGE SCALE GENOMIC DNA]</scope>
    <source>
        <strain evidence="3">ATCC MYA-4620 / CBS 123657 / FGSC 9075 / NRRL 31084 / PH-1</strain>
        <strain evidence="2">PH-1 / ATCC MYA-4620 / FGSC 9075 / NRRL 31084</strain>
    </source>
</reference>
<organism evidence="1 3">
    <name type="scientific">Gibberella zeae (strain ATCC MYA-4620 / CBS 123657 / FGSC 9075 / NRRL 31084 / PH-1)</name>
    <name type="common">Wheat head blight fungus</name>
    <name type="synonym">Fusarium graminearum</name>
    <dbReference type="NCBI Taxonomy" id="229533"/>
    <lineage>
        <taxon>Eukaryota</taxon>
        <taxon>Fungi</taxon>
        <taxon>Dikarya</taxon>
        <taxon>Ascomycota</taxon>
        <taxon>Pezizomycotina</taxon>
        <taxon>Sordariomycetes</taxon>
        <taxon>Hypocreomycetidae</taxon>
        <taxon>Hypocreales</taxon>
        <taxon>Nectriaceae</taxon>
        <taxon>Fusarium</taxon>
    </lineage>
</organism>
<gene>
    <name evidence="1" type="ORF">FGRAMPH1_01T27461</name>
</gene>
<reference evidence="2 3" key="2">
    <citation type="journal article" date="2010" name="Nature">
        <title>Comparative genomics reveals mobile pathogenicity chromosomes in Fusarium.</title>
        <authorList>
            <person name="Ma L.J."/>
            <person name="van der Does H.C."/>
            <person name="Borkovich K.A."/>
            <person name="Coleman J.J."/>
            <person name="Daboussi M.J."/>
            <person name="Di Pietro A."/>
            <person name="Dufresne M."/>
            <person name="Freitag M."/>
            <person name="Grabherr M."/>
            <person name="Henrissat B."/>
            <person name="Houterman P.M."/>
            <person name="Kang S."/>
            <person name="Shim W.B."/>
            <person name="Woloshuk C."/>
            <person name="Xie X."/>
            <person name="Xu J.R."/>
            <person name="Antoniw J."/>
            <person name="Baker S.E."/>
            <person name="Bluhm B.H."/>
            <person name="Breakspear A."/>
            <person name="Brown D.W."/>
            <person name="Butchko R.A."/>
            <person name="Chapman S."/>
            <person name="Coulson R."/>
            <person name="Coutinho P.M."/>
            <person name="Danchin E.G."/>
            <person name="Diener A."/>
            <person name="Gale L.R."/>
            <person name="Gardiner D.M."/>
            <person name="Goff S."/>
            <person name="Hammond-Kosack K.E."/>
            <person name="Hilburn K."/>
            <person name="Hua-Van A."/>
            <person name="Jonkers W."/>
            <person name="Kazan K."/>
            <person name="Kodira C.D."/>
            <person name="Koehrsen M."/>
            <person name="Kumar L."/>
            <person name="Lee Y.H."/>
            <person name="Li L."/>
            <person name="Manners J.M."/>
            <person name="Miranda-Saavedra D."/>
            <person name="Mukherjee M."/>
            <person name="Park G."/>
            <person name="Park J."/>
            <person name="Park S.Y."/>
            <person name="Proctor R.H."/>
            <person name="Regev A."/>
            <person name="Ruiz-Roldan M.C."/>
            <person name="Sain D."/>
            <person name="Sakthikumar S."/>
            <person name="Sykes S."/>
            <person name="Schwartz D.C."/>
            <person name="Turgeon B.G."/>
            <person name="Wapinski I."/>
            <person name="Yoder O."/>
            <person name="Young S."/>
            <person name="Zeng Q."/>
            <person name="Zhou S."/>
            <person name="Galagan J."/>
            <person name="Cuomo C.A."/>
            <person name="Kistler H.C."/>
            <person name="Rep M."/>
        </authorList>
    </citation>
    <scope>GENOME REANNOTATION</scope>
    <source>
        <strain evidence="3">ATCC MYA-4620 / CBS 123657 / FGSC 9075 / NRRL 31084 / PH-1</strain>
        <strain evidence="2">PH-1 / ATCC MYA-4620 / FGSC 9075 / NRRL 31084</strain>
    </source>
</reference>
<keyword evidence="3" id="KW-1185">Reference proteome</keyword>
<accession>A0A098DS20</accession>
<accession>A0A0E0SCI6</accession>